<feature type="compositionally biased region" description="Basic and acidic residues" evidence="1">
    <location>
        <begin position="399"/>
        <end position="408"/>
    </location>
</feature>
<evidence type="ECO:0000313" key="3">
    <source>
        <dbReference type="Proteomes" id="UP001152795"/>
    </source>
</evidence>
<organism evidence="2 3">
    <name type="scientific">Paramuricea clavata</name>
    <name type="common">Red gorgonian</name>
    <name type="synonym">Violescent sea-whip</name>
    <dbReference type="NCBI Taxonomy" id="317549"/>
    <lineage>
        <taxon>Eukaryota</taxon>
        <taxon>Metazoa</taxon>
        <taxon>Cnidaria</taxon>
        <taxon>Anthozoa</taxon>
        <taxon>Octocorallia</taxon>
        <taxon>Malacalcyonacea</taxon>
        <taxon>Plexauridae</taxon>
        <taxon>Paramuricea</taxon>
    </lineage>
</organism>
<gene>
    <name evidence="2" type="ORF">PACLA_8A072398</name>
</gene>
<name>A0A6S7H3S3_PARCT</name>
<dbReference type="PANTHER" id="PTHR47331:SF4">
    <property type="entry name" value="PEPTIDASE S1 DOMAIN-CONTAINING PROTEIN"/>
    <property type="match status" value="1"/>
</dbReference>
<keyword evidence="3" id="KW-1185">Reference proteome</keyword>
<dbReference type="PANTHER" id="PTHR47331">
    <property type="entry name" value="PHD-TYPE DOMAIN-CONTAINING PROTEIN"/>
    <property type="match status" value="1"/>
</dbReference>
<dbReference type="Proteomes" id="UP001152795">
    <property type="component" value="Unassembled WGS sequence"/>
</dbReference>
<evidence type="ECO:0000256" key="1">
    <source>
        <dbReference type="SAM" id="MobiDB-lite"/>
    </source>
</evidence>
<accession>A0A6S7H3S3</accession>
<feature type="region of interest" description="Disordered" evidence="1">
    <location>
        <begin position="1"/>
        <end position="20"/>
    </location>
</feature>
<feature type="region of interest" description="Disordered" evidence="1">
    <location>
        <begin position="376"/>
        <end position="408"/>
    </location>
</feature>
<reference evidence="2" key="1">
    <citation type="submission" date="2020-04" db="EMBL/GenBank/DDBJ databases">
        <authorList>
            <person name="Alioto T."/>
            <person name="Alioto T."/>
            <person name="Gomez Garrido J."/>
        </authorList>
    </citation>
    <scope>NUCLEOTIDE SEQUENCE</scope>
    <source>
        <strain evidence="2">A484AB</strain>
    </source>
</reference>
<protein>
    <submittedName>
        <fullName evidence="2">Uncharacterized protein</fullName>
    </submittedName>
</protein>
<evidence type="ECO:0000313" key="2">
    <source>
        <dbReference type="EMBL" id="CAB3998889.1"/>
    </source>
</evidence>
<dbReference type="EMBL" id="CACRXK020003462">
    <property type="protein sequence ID" value="CAB3998889.1"/>
    <property type="molecule type" value="Genomic_DNA"/>
</dbReference>
<comment type="caution">
    <text evidence="2">The sequence shown here is derived from an EMBL/GenBank/DDBJ whole genome shotgun (WGS) entry which is preliminary data.</text>
</comment>
<dbReference type="AlphaFoldDB" id="A0A6S7H3S3"/>
<proteinExistence type="predicted"/>
<sequence>MWVFEGPENPSEVALRNESAKQSKFSSTKVDLPACKNRGETLATNKAFKTTDSKYTATDRPLNDPEEQELLKVEETDNAIQTIKELFEEFEEVFSIDPQLERLENTFKIIEAKYRNIKKQQELKTDKIVEDGGSEEDQLLSANQKVGKSLKDNYLKVAKAYAAYQKKLSQPSPPTVNPDLLEAMTSAVTKMAEVMQGSKPSASGLEKLPVPTWDGSRRSYSTWKKEFNHWMNKCSQDKDEQLQRFRKAMPKNFWWTDQSKTCKSIDRAWEILDIEFADKRKMMDELLARINNQKSVKGDSKSLTRYATQIAGYVNDMEDNDCSVTSSSEAPFFMSQLLSKLDPRDNAEFGREMKRNKKQENVSNLVQWLHDEASLRSRGKFNPESGNEERSHQRGIYNRRTDNHSRDFDVSKDGPCPFGCEAKHWLAACPHYQSSTVDQRWEIVKQNQRCRKCLRPHHTRDCKKVDCTTCDKCKENHHRSLHNDMKGPKTPNLDPNAASFQDPNHNAVNNNAVKQKCDIKTVAGLLPIQKVKVENSEGEFIEILAMLDSGSNTSLLSKAAAKKLELSGPQMHLTMNLAGGSKRSETSEIIGITLMSPVEEHVKKNILVHTVSKPCSSAKTISKSSLEKYRHLKPIVEKLHLSGGSVDLLLGTDFTDGFVDVHVISGETSEPIGKMNCFGWYVLGQLAPHE</sequence>